<reference evidence="6" key="1">
    <citation type="submission" date="2015-01" db="EMBL/GenBank/DDBJ databases">
        <title>The Genome Sequence of Cladophialophora bantiana CBS 173.52.</title>
        <authorList>
            <consortium name="The Broad Institute Genomics Platform"/>
            <person name="Cuomo C."/>
            <person name="de Hoog S."/>
            <person name="Gorbushina A."/>
            <person name="Stielow B."/>
            <person name="Teixiera M."/>
            <person name="Abouelleil A."/>
            <person name="Chapman S.B."/>
            <person name="Priest M."/>
            <person name="Young S.K."/>
            <person name="Wortman J."/>
            <person name="Nusbaum C."/>
            <person name="Birren B."/>
        </authorList>
    </citation>
    <scope>NUCLEOTIDE SEQUENCE [LARGE SCALE GENOMIC DNA]</scope>
    <source>
        <strain evidence="6">CBS 173.52</strain>
    </source>
</reference>
<dbReference type="InterPro" id="IPR021858">
    <property type="entry name" value="Fun_TF"/>
</dbReference>
<dbReference type="GO" id="GO:0003677">
    <property type="term" value="F:DNA binding"/>
    <property type="evidence" value="ECO:0007669"/>
    <property type="project" value="UniProtKB-KW"/>
</dbReference>
<gene>
    <name evidence="6" type="ORF">Z519_04517</name>
</gene>
<protein>
    <recommendedName>
        <fullName evidence="5">Zn(2)-C6 fungal-type domain-containing protein</fullName>
    </recommendedName>
</protein>
<keyword evidence="2" id="KW-0238">DNA-binding</keyword>
<dbReference type="GO" id="GO:0000981">
    <property type="term" value="F:DNA-binding transcription factor activity, RNA polymerase II-specific"/>
    <property type="evidence" value="ECO:0007669"/>
    <property type="project" value="InterPro"/>
</dbReference>
<evidence type="ECO:0000256" key="1">
    <source>
        <dbReference type="ARBA" id="ARBA00023015"/>
    </source>
</evidence>
<evidence type="ECO:0000256" key="2">
    <source>
        <dbReference type="ARBA" id="ARBA00023125"/>
    </source>
</evidence>
<proteinExistence type="predicted"/>
<dbReference type="Pfam" id="PF11951">
    <property type="entry name" value="Fungal_trans_2"/>
    <property type="match status" value="1"/>
</dbReference>
<evidence type="ECO:0000256" key="3">
    <source>
        <dbReference type="ARBA" id="ARBA00023163"/>
    </source>
</evidence>
<dbReference type="HOGENOM" id="CLU_021599_2_2_1"/>
<evidence type="ECO:0000313" key="6">
    <source>
        <dbReference type="EMBL" id="KIW94541.1"/>
    </source>
</evidence>
<keyword evidence="4" id="KW-0539">Nucleus</keyword>
<dbReference type="OrthoDB" id="3525185at2759"/>
<dbReference type="GO" id="GO:0008270">
    <property type="term" value="F:zinc ion binding"/>
    <property type="evidence" value="ECO:0007669"/>
    <property type="project" value="InterPro"/>
</dbReference>
<evidence type="ECO:0000256" key="4">
    <source>
        <dbReference type="ARBA" id="ARBA00023242"/>
    </source>
</evidence>
<dbReference type="InterPro" id="IPR036864">
    <property type="entry name" value="Zn2-C6_fun-type_DNA-bd_sf"/>
</dbReference>
<feature type="domain" description="Zn(2)-C6 fungal-type" evidence="5">
    <location>
        <begin position="10"/>
        <end position="38"/>
    </location>
</feature>
<dbReference type="SUPFAM" id="SSF57701">
    <property type="entry name" value="Zn2/Cys6 DNA-binding domain"/>
    <property type="match status" value="1"/>
</dbReference>
<dbReference type="InterPro" id="IPR053178">
    <property type="entry name" value="Osmoadaptation_assoc"/>
</dbReference>
<sequence>MVGRGGRSKACFTCRQRRLKCDETKPKCVRCQKSQLECAGYPNNLEFINDNPAYRLRKRAHPRKKASSHMPGPKPSLSILGDDLYFTYMNQELQDGNAFVDERWPGLYALCMPDCLPRRCMMSFAASFFGRRVNVEQAQREGMNLYVQSLRELNERLSRPGHSSPGHTVLSITILTICEYLTATSGTAWIQHLLGLTEFFRLHGFKIFKEPYVMWAFQTDRFCMIIAAIAARCPTCLASEEWKNVPWSVSQSPKAPVEYLIDLASELPDLYLNFIHYLKTTDLSAKAKLNLALETDFAALLQRLRDWNIKWQRELRPQAEEVPLSRLEQQRFGFTSKLVFDNIPTQGYTFILYNTTVIILLELWKTLRKAQIRPSTSPKSISEGEIRRLPDLSTNEITRHLNGGPAGVSNSSLVYQAREAALDICRTMPLYLTPSETRAHAIQLVIPIRMALIVFRQNGGCPQVAWLEDCVQQIGRSQRGWEIGRYAMQEYGYS</sequence>
<dbReference type="Gene3D" id="4.10.240.10">
    <property type="entry name" value="Zn(2)-C6 fungal-type DNA-binding domain"/>
    <property type="match status" value="1"/>
</dbReference>
<name>A0A0D2EXC3_CLAB1</name>
<dbReference type="PANTHER" id="PTHR38111">
    <property type="entry name" value="ZN(2)-C6 FUNGAL-TYPE DOMAIN-CONTAINING PROTEIN-RELATED"/>
    <property type="match status" value="1"/>
</dbReference>
<organism evidence="6 7">
    <name type="scientific">Cladophialophora bantiana (strain ATCC 10958 / CBS 173.52 / CDC B-1940 / NIH 8579)</name>
    <name type="common">Xylohypha bantiana</name>
    <dbReference type="NCBI Taxonomy" id="1442370"/>
    <lineage>
        <taxon>Eukaryota</taxon>
        <taxon>Fungi</taxon>
        <taxon>Dikarya</taxon>
        <taxon>Ascomycota</taxon>
        <taxon>Pezizomycotina</taxon>
        <taxon>Eurotiomycetes</taxon>
        <taxon>Chaetothyriomycetidae</taxon>
        <taxon>Chaetothyriales</taxon>
        <taxon>Herpotrichiellaceae</taxon>
        <taxon>Cladophialophora</taxon>
    </lineage>
</organism>
<dbReference type="AlphaFoldDB" id="A0A0D2EXC3"/>
<dbReference type="GeneID" id="27697445"/>
<dbReference type="CDD" id="cd00067">
    <property type="entry name" value="GAL4"/>
    <property type="match status" value="1"/>
</dbReference>
<evidence type="ECO:0000313" key="7">
    <source>
        <dbReference type="Proteomes" id="UP000053789"/>
    </source>
</evidence>
<dbReference type="SMART" id="SM00066">
    <property type="entry name" value="GAL4"/>
    <property type="match status" value="1"/>
</dbReference>
<keyword evidence="1" id="KW-0805">Transcription regulation</keyword>
<evidence type="ECO:0000259" key="5">
    <source>
        <dbReference type="PROSITE" id="PS50048"/>
    </source>
</evidence>
<keyword evidence="7" id="KW-1185">Reference proteome</keyword>
<dbReference type="PROSITE" id="PS00463">
    <property type="entry name" value="ZN2_CY6_FUNGAL_1"/>
    <property type="match status" value="1"/>
</dbReference>
<dbReference type="PROSITE" id="PS50048">
    <property type="entry name" value="ZN2_CY6_FUNGAL_2"/>
    <property type="match status" value="1"/>
</dbReference>
<accession>A0A0D2EXC3</accession>
<dbReference type="PANTHER" id="PTHR38111:SF2">
    <property type="entry name" value="FINGER DOMAIN PROTEIN, PUTATIVE (AFU_ORTHOLOGUE AFUA_1G01560)-RELATED"/>
    <property type="match status" value="1"/>
</dbReference>
<dbReference type="RefSeq" id="XP_016621210.1">
    <property type="nucleotide sequence ID" value="XM_016762263.1"/>
</dbReference>
<dbReference type="Proteomes" id="UP000053789">
    <property type="component" value="Unassembled WGS sequence"/>
</dbReference>
<keyword evidence="3" id="KW-0804">Transcription</keyword>
<dbReference type="Pfam" id="PF00172">
    <property type="entry name" value="Zn_clus"/>
    <property type="match status" value="1"/>
</dbReference>
<dbReference type="EMBL" id="KN846985">
    <property type="protein sequence ID" value="KIW94541.1"/>
    <property type="molecule type" value="Genomic_DNA"/>
</dbReference>
<dbReference type="InterPro" id="IPR001138">
    <property type="entry name" value="Zn2Cys6_DnaBD"/>
</dbReference>